<organism evidence="1 2">
    <name type="scientific">Candidatus Iainarchaeum sp</name>
    <dbReference type="NCBI Taxonomy" id="3101447"/>
    <lineage>
        <taxon>Archaea</taxon>
        <taxon>Candidatus Iainarchaeota</taxon>
        <taxon>Candidatus Iainarchaeia</taxon>
        <taxon>Candidatus Iainarchaeales</taxon>
        <taxon>Candidatus Iainarchaeaceae</taxon>
        <taxon>Candidatus Iainarchaeum</taxon>
    </lineage>
</organism>
<sequence length="132" mass="15456">MAKPNRPGKERRKGKENLELIGEGSVRKRTKLAFRVFYTLFTKTPDGGYSVKFNVTRRKEDFETLKDFVKKHGYEINEKGELSHKGKKRLKQSDLQKLASLTEVFNREHLKTKIPSIFFDAPSKPKFDPRRN</sequence>
<name>A0A2D6LP64_9ARCH</name>
<evidence type="ECO:0000313" key="1">
    <source>
        <dbReference type="EMBL" id="MAG17977.1"/>
    </source>
</evidence>
<dbReference type="EMBL" id="NZBD01000004">
    <property type="protein sequence ID" value="MAG17977.1"/>
    <property type="molecule type" value="Genomic_DNA"/>
</dbReference>
<dbReference type="Proteomes" id="UP000226712">
    <property type="component" value="Unassembled WGS sequence"/>
</dbReference>
<evidence type="ECO:0000313" key="2">
    <source>
        <dbReference type="Proteomes" id="UP000226712"/>
    </source>
</evidence>
<gene>
    <name evidence="1" type="ORF">CL944_00715</name>
</gene>
<proteinExistence type="predicted"/>
<reference evidence="2" key="1">
    <citation type="submission" date="2017-09" db="EMBL/GenBank/DDBJ databases">
        <title>The Reconstruction of 2,631 Draft Metagenome-Assembled Genomes from the Global Oceans.</title>
        <authorList>
            <person name="Tully B.J."/>
            <person name="Graham E.D."/>
            <person name="Heidelberg J.F."/>
        </authorList>
    </citation>
    <scope>NUCLEOTIDE SEQUENCE [LARGE SCALE GENOMIC DNA]</scope>
</reference>
<protein>
    <submittedName>
        <fullName evidence="1">Uncharacterized protein</fullName>
    </submittedName>
</protein>
<comment type="caution">
    <text evidence="1">The sequence shown here is derived from an EMBL/GenBank/DDBJ whole genome shotgun (WGS) entry which is preliminary data.</text>
</comment>
<dbReference type="AlphaFoldDB" id="A0A2D6LP64"/>
<accession>A0A2D6LP64</accession>